<evidence type="ECO:0000256" key="5">
    <source>
        <dbReference type="ARBA" id="ARBA00023204"/>
    </source>
</evidence>
<reference evidence="7 8" key="1">
    <citation type="submission" date="2019-03" db="EMBL/GenBank/DDBJ databases">
        <title>Genomic Encyclopedia of Type Strains, Phase IV (KMG-IV): sequencing the most valuable type-strain genomes for metagenomic binning, comparative biology and taxonomic classification.</title>
        <authorList>
            <person name="Goeker M."/>
        </authorList>
    </citation>
    <scope>NUCLEOTIDE SEQUENCE [LARGE SCALE GENOMIC DNA]</scope>
    <source>
        <strain evidence="7 8">DSM 29481</strain>
    </source>
</reference>
<keyword evidence="3" id="KW-0227">DNA damage</keyword>
<dbReference type="InterPro" id="IPR011335">
    <property type="entry name" value="Restrct_endonuc-II-like"/>
</dbReference>
<evidence type="ECO:0000256" key="6">
    <source>
        <dbReference type="ARBA" id="ARBA00029466"/>
    </source>
</evidence>
<dbReference type="Pfam" id="PF03852">
    <property type="entry name" value="Vsr"/>
    <property type="match status" value="1"/>
</dbReference>
<keyword evidence="4" id="KW-0378">Hydrolase</keyword>
<proteinExistence type="inferred from homology"/>
<organism evidence="7 8">
    <name type="scientific">Longicatena caecimuris</name>
    <dbReference type="NCBI Taxonomy" id="1796635"/>
    <lineage>
        <taxon>Bacteria</taxon>
        <taxon>Bacillati</taxon>
        <taxon>Bacillota</taxon>
        <taxon>Erysipelotrichia</taxon>
        <taxon>Erysipelotrichales</taxon>
        <taxon>Erysipelotrichaceae</taxon>
        <taxon>Longicatena</taxon>
    </lineage>
</organism>
<evidence type="ECO:0000256" key="2">
    <source>
        <dbReference type="ARBA" id="ARBA00022759"/>
    </source>
</evidence>
<evidence type="ECO:0000313" key="7">
    <source>
        <dbReference type="EMBL" id="TCU52314.1"/>
    </source>
</evidence>
<dbReference type="Proteomes" id="UP000295773">
    <property type="component" value="Unassembled WGS sequence"/>
</dbReference>
<dbReference type="CDD" id="cd00221">
    <property type="entry name" value="Vsr"/>
    <property type="match status" value="1"/>
</dbReference>
<keyword evidence="5" id="KW-0234">DNA repair</keyword>
<dbReference type="RefSeq" id="WP_132225815.1">
    <property type="nucleotide sequence ID" value="NZ_JANKBG010000036.1"/>
</dbReference>
<dbReference type="EMBL" id="SMBP01000035">
    <property type="protein sequence ID" value="TCU52314.1"/>
    <property type="molecule type" value="Genomic_DNA"/>
</dbReference>
<name>A0A4R3SUX4_9FIRM</name>
<comment type="caution">
    <text evidence="7">The sequence shown here is derived from an EMBL/GenBank/DDBJ whole genome shotgun (WGS) entry which is preliminary data.</text>
</comment>
<gene>
    <name evidence="7" type="ORF">EDD61_1355</name>
</gene>
<evidence type="ECO:0000256" key="3">
    <source>
        <dbReference type="ARBA" id="ARBA00022763"/>
    </source>
</evidence>
<dbReference type="InterPro" id="IPR004603">
    <property type="entry name" value="DNA_mismatch_endonuc_vsr"/>
</dbReference>
<keyword evidence="1" id="KW-0540">Nuclease</keyword>
<comment type="similarity">
    <text evidence="6">Belongs to the Vsr family.</text>
</comment>
<dbReference type="GO" id="GO:0006298">
    <property type="term" value="P:mismatch repair"/>
    <property type="evidence" value="ECO:0007669"/>
    <property type="project" value="InterPro"/>
</dbReference>
<protein>
    <submittedName>
        <fullName evidence="7">T/G mismatch-specific endonuclease</fullName>
    </submittedName>
</protein>
<dbReference type="Gene3D" id="3.40.960.10">
    <property type="entry name" value="VSR Endonuclease"/>
    <property type="match status" value="1"/>
</dbReference>
<dbReference type="SUPFAM" id="SSF52980">
    <property type="entry name" value="Restriction endonuclease-like"/>
    <property type="match status" value="1"/>
</dbReference>
<accession>A0A4R3SUX4</accession>
<keyword evidence="2 7" id="KW-0255">Endonuclease</keyword>
<sequence>MKHRELITTPSISKRMKALSHKKSKVESILAKALWHKGYRYRLNYDKLPGTPDIAITKYKIAIFVDGEFWHGKDFEKSKERLINNKEYWIEKIEENMQRDIKNDILLKQIGWIPLHFWSKDVLKYTEYCIDEIELFIEDFK</sequence>
<keyword evidence="8" id="KW-1185">Reference proteome</keyword>
<evidence type="ECO:0000313" key="8">
    <source>
        <dbReference type="Proteomes" id="UP000295773"/>
    </source>
</evidence>
<dbReference type="NCBIfam" id="TIGR00632">
    <property type="entry name" value="vsr"/>
    <property type="match status" value="1"/>
</dbReference>
<dbReference type="GO" id="GO:0004519">
    <property type="term" value="F:endonuclease activity"/>
    <property type="evidence" value="ECO:0007669"/>
    <property type="project" value="UniProtKB-KW"/>
</dbReference>
<evidence type="ECO:0000256" key="1">
    <source>
        <dbReference type="ARBA" id="ARBA00022722"/>
    </source>
</evidence>
<dbReference type="AlphaFoldDB" id="A0A4R3SUX4"/>
<dbReference type="GO" id="GO:0016787">
    <property type="term" value="F:hydrolase activity"/>
    <property type="evidence" value="ECO:0007669"/>
    <property type="project" value="UniProtKB-KW"/>
</dbReference>
<evidence type="ECO:0000256" key="4">
    <source>
        <dbReference type="ARBA" id="ARBA00022801"/>
    </source>
</evidence>